<feature type="region of interest" description="Disordered" evidence="1">
    <location>
        <begin position="1"/>
        <end position="22"/>
    </location>
</feature>
<dbReference type="AlphaFoldDB" id="A0A0C3PB76"/>
<evidence type="ECO:0000313" key="2">
    <source>
        <dbReference type="EMBL" id="KIO04904.1"/>
    </source>
</evidence>
<evidence type="ECO:0000256" key="1">
    <source>
        <dbReference type="SAM" id="MobiDB-lite"/>
    </source>
</evidence>
<dbReference type="HOGENOM" id="CLU_043974_0_0_1"/>
<dbReference type="InParanoid" id="A0A0C3PB76"/>
<protein>
    <submittedName>
        <fullName evidence="2">Uncharacterized protein</fullName>
    </submittedName>
</protein>
<keyword evidence="3" id="KW-1185">Reference proteome</keyword>
<dbReference type="Proteomes" id="UP000054217">
    <property type="component" value="Unassembled WGS sequence"/>
</dbReference>
<evidence type="ECO:0000313" key="3">
    <source>
        <dbReference type="Proteomes" id="UP000054217"/>
    </source>
</evidence>
<organism evidence="2 3">
    <name type="scientific">Pisolithus tinctorius Marx 270</name>
    <dbReference type="NCBI Taxonomy" id="870435"/>
    <lineage>
        <taxon>Eukaryota</taxon>
        <taxon>Fungi</taxon>
        <taxon>Dikarya</taxon>
        <taxon>Basidiomycota</taxon>
        <taxon>Agaricomycotina</taxon>
        <taxon>Agaricomycetes</taxon>
        <taxon>Agaricomycetidae</taxon>
        <taxon>Boletales</taxon>
        <taxon>Sclerodermatineae</taxon>
        <taxon>Pisolithaceae</taxon>
        <taxon>Pisolithus</taxon>
    </lineage>
</organism>
<sequence>MSANRAPQLSQLVHASTPDPTEAEKAALREQITAASAGLIAEVKCVPDDWEDMRWEEKTVALMPLVERGKTLGVSVRVDAADAPVLAEADDVYERWTAEEAEVRAKAKQDVHMGEETAVGVGNEGTEVKMSHVEVPQLARKAPKAGPSKWAHDDDNDNIVEVVESRTCGKGKTSGCSVVSNKTATDLSQALAMVRAKAVAAHAANLRLQVCIEQLAEVLAEHGIE</sequence>
<proteinExistence type="predicted"/>
<dbReference type="EMBL" id="KN831969">
    <property type="protein sequence ID" value="KIO04904.1"/>
    <property type="molecule type" value="Genomic_DNA"/>
</dbReference>
<name>A0A0C3PB76_PISTI</name>
<feature type="compositionally biased region" description="Polar residues" evidence="1">
    <location>
        <begin position="1"/>
        <end position="14"/>
    </location>
</feature>
<reference evidence="2 3" key="1">
    <citation type="submission" date="2014-04" db="EMBL/GenBank/DDBJ databases">
        <authorList>
            <consortium name="DOE Joint Genome Institute"/>
            <person name="Kuo A."/>
            <person name="Kohler A."/>
            <person name="Costa M.D."/>
            <person name="Nagy L.G."/>
            <person name="Floudas D."/>
            <person name="Copeland A."/>
            <person name="Barry K.W."/>
            <person name="Cichocki N."/>
            <person name="Veneault-Fourrey C."/>
            <person name="LaButti K."/>
            <person name="Lindquist E.A."/>
            <person name="Lipzen A."/>
            <person name="Lundell T."/>
            <person name="Morin E."/>
            <person name="Murat C."/>
            <person name="Sun H."/>
            <person name="Tunlid A."/>
            <person name="Henrissat B."/>
            <person name="Grigoriev I.V."/>
            <person name="Hibbett D.S."/>
            <person name="Martin F."/>
            <person name="Nordberg H.P."/>
            <person name="Cantor M.N."/>
            <person name="Hua S.X."/>
        </authorList>
    </citation>
    <scope>NUCLEOTIDE SEQUENCE [LARGE SCALE GENOMIC DNA]</scope>
    <source>
        <strain evidence="2 3">Marx 270</strain>
    </source>
</reference>
<gene>
    <name evidence="2" type="ORF">M404DRAFT_25990</name>
</gene>
<reference evidence="3" key="2">
    <citation type="submission" date="2015-01" db="EMBL/GenBank/DDBJ databases">
        <title>Evolutionary Origins and Diversification of the Mycorrhizal Mutualists.</title>
        <authorList>
            <consortium name="DOE Joint Genome Institute"/>
            <consortium name="Mycorrhizal Genomics Consortium"/>
            <person name="Kohler A."/>
            <person name="Kuo A."/>
            <person name="Nagy L.G."/>
            <person name="Floudas D."/>
            <person name="Copeland A."/>
            <person name="Barry K.W."/>
            <person name="Cichocki N."/>
            <person name="Veneault-Fourrey C."/>
            <person name="LaButti K."/>
            <person name="Lindquist E.A."/>
            <person name="Lipzen A."/>
            <person name="Lundell T."/>
            <person name="Morin E."/>
            <person name="Murat C."/>
            <person name="Riley R."/>
            <person name="Ohm R."/>
            <person name="Sun H."/>
            <person name="Tunlid A."/>
            <person name="Henrissat B."/>
            <person name="Grigoriev I.V."/>
            <person name="Hibbett D.S."/>
            <person name="Martin F."/>
        </authorList>
    </citation>
    <scope>NUCLEOTIDE SEQUENCE [LARGE SCALE GENOMIC DNA]</scope>
    <source>
        <strain evidence="3">Marx 270</strain>
    </source>
</reference>
<accession>A0A0C3PB76</accession>